<dbReference type="Proteomes" id="UP000053424">
    <property type="component" value="Unassembled WGS sequence"/>
</dbReference>
<protein>
    <recommendedName>
        <fullName evidence="4">Phenazine biosynthesis protein</fullName>
    </recommendedName>
</protein>
<dbReference type="InterPro" id="IPR003719">
    <property type="entry name" value="Phenazine_PhzF-like"/>
</dbReference>
<dbReference type="PANTHER" id="PTHR13774">
    <property type="entry name" value="PHENAZINE BIOSYNTHESIS PROTEIN"/>
    <property type="match status" value="1"/>
</dbReference>
<reference evidence="2 3" key="1">
    <citation type="submission" date="2014-04" db="EMBL/GenBank/DDBJ databases">
        <authorList>
            <consortium name="DOE Joint Genome Institute"/>
            <person name="Kuo A."/>
            <person name="Gay G."/>
            <person name="Dore J."/>
            <person name="Kohler A."/>
            <person name="Nagy L.G."/>
            <person name="Floudas D."/>
            <person name="Copeland A."/>
            <person name="Barry K.W."/>
            <person name="Cichocki N."/>
            <person name="Veneault-Fourrey C."/>
            <person name="LaButti K."/>
            <person name="Lindquist E.A."/>
            <person name="Lipzen A."/>
            <person name="Lundell T."/>
            <person name="Morin E."/>
            <person name="Murat C."/>
            <person name="Sun H."/>
            <person name="Tunlid A."/>
            <person name="Henrissat B."/>
            <person name="Grigoriev I.V."/>
            <person name="Hibbett D.S."/>
            <person name="Martin F."/>
            <person name="Nordberg H.P."/>
            <person name="Cantor M.N."/>
            <person name="Hua S.X."/>
        </authorList>
    </citation>
    <scope>NUCLEOTIDE SEQUENCE [LARGE SCALE GENOMIC DNA]</scope>
    <source>
        <strain evidence="3">h7</strain>
    </source>
</reference>
<dbReference type="AlphaFoldDB" id="A0A0C3CI42"/>
<dbReference type="EMBL" id="KN831775">
    <property type="protein sequence ID" value="KIM43814.1"/>
    <property type="molecule type" value="Genomic_DNA"/>
</dbReference>
<dbReference type="GO" id="GO:0005737">
    <property type="term" value="C:cytoplasm"/>
    <property type="evidence" value="ECO:0007669"/>
    <property type="project" value="TreeGrafter"/>
</dbReference>
<evidence type="ECO:0008006" key="4">
    <source>
        <dbReference type="Google" id="ProtNLM"/>
    </source>
</evidence>
<proteinExistence type="predicted"/>
<sequence>MTRLTYTILDVFTSTLFLGNPLAIVRVPMELREKITQSRKQTIAREFNLSETVFLHEGNPDEPLEIDIFTADMELPFAGHPTIGTGCYLLSRNQTRDTVSLRTKAGDIPVTRGSTPGTVKLCVPTNFKIHPSHPQLRTKALQLGLVASDYVNGLEGSEPVASIVKGMTFLLLEVSSEAALGRLQPTPERPNAPPGLGEWGDFVGLYAFYERGDGVLRTRMFDRTLEDPATGSAASTLCGWLAKTRKGEGKHTFSILQGVEIGRKSEIEVTVEISKDGEIEKIELGGAAVEVMEGSLVAF</sequence>
<dbReference type="GO" id="GO:0016853">
    <property type="term" value="F:isomerase activity"/>
    <property type="evidence" value="ECO:0007669"/>
    <property type="project" value="TreeGrafter"/>
</dbReference>
<dbReference type="PANTHER" id="PTHR13774:SF32">
    <property type="entry name" value="ANTISENSE-ENHANCING SEQUENCE 1"/>
    <property type="match status" value="1"/>
</dbReference>
<feature type="active site" evidence="1">
    <location>
        <position position="51"/>
    </location>
</feature>
<accession>A0A0C3CI42</accession>
<dbReference type="HOGENOM" id="CLU_048756_1_0_1"/>
<keyword evidence="3" id="KW-1185">Reference proteome</keyword>
<gene>
    <name evidence="2" type="ORF">M413DRAFT_9724</name>
</gene>
<reference evidence="3" key="2">
    <citation type="submission" date="2015-01" db="EMBL/GenBank/DDBJ databases">
        <title>Evolutionary Origins and Diversification of the Mycorrhizal Mutualists.</title>
        <authorList>
            <consortium name="DOE Joint Genome Institute"/>
            <consortium name="Mycorrhizal Genomics Consortium"/>
            <person name="Kohler A."/>
            <person name="Kuo A."/>
            <person name="Nagy L.G."/>
            <person name="Floudas D."/>
            <person name="Copeland A."/>
            <person name="Barry K.W."/>
            <person name="Cichocki N."/>
            <person name="Veneault-Fourrey C."/>
            <person name="LaButti K."/>
            <person name="Lindquist E.A."/>
            <person name="Lipzen A."/>
            <person name="Lundell T."/>
            <person name="Morin E."/>
            <person name="Murat C."/>
            <person name="Riley R."/>
            <person name="Ohm R."/>
            <person name="Sun H."/>
            <person name="Tunlid A."/>
            <person name="Henrissat B."/>
            <person name="Grigoriev I.V."/>
            <person name="Hibbett D.S."/>
            <person name="Martin F."/>
        </authorList>
    </citation>
    <scope>NUCLEOTIDE SEQUENCE [LARGE SCALE GENOMIC DNA]</scope>
    <source>
        <strain evidence="3">h7</strain>
    </source>
</reference>
<dbReference type="PIRSF" id="PIRSF016184">
    <property type="entry name" value="PhzC_PhzF"/>
    <property type="match status" value="1"/>
</dbReference>
<dbReference type="NCBIfam" id="TIGR00654">
    <property type="entry name" value="PhzF_family"/>
    <property type="match status" value="1"/>
</dbReference>
<evidence type="ECO:0000313" key="2">
    <source>
        <dbReference type="EMBL" id="KIM43814.1"/>
    </source>
</evidence>
<dbReference type="Pfam" id="PF02567">
    <property type="entry name" value="PhzC-PhzF"/>
    <property type="match status" value="1"/>
</dbReference>
<dbReference type="STRING" id="686832.A0A0C3CI42"/>
<dbReference type="Gene3D" id="3.10.310.10">
    <property type="entry name" value="Diaminopimelate Epimerase, Chain A, domain 1"/>
    <property type="match status" value="2"/>
</dbReference>
<dbReference type="SUPFAM" id="SSF54506">
    <property type="entry name" value="Diaminopimelate epimerase-like"/>
    <property type="match status" value="1"/>
</dbReference>
<dbReference type="OrthoDB" id="75169at2759"/>
<evidence type="ECO:0000256" key="1">
    <source>
        <dbReference type="PIRSR" id="PIRSR016184-1"/>
    </source>
</evidence>
<name>A0A0C3CI42_HEBCY</name>
<organism evidence="2 3">
    <name type="scientific">Hebeloma cylindrosporum</name>
    <dbReference type="NCBI Taxonomy" id="76867"/>
    <lineage>
        <taxon>Eukaryota</taxon>
        <taxon>Fungi</taxon>
        <taxon>Dikarya</taxon>
        <taxon>Basidiomycota</taxon>
        <taxon>Agaricomycotina</taxon>
        <taxon>Agaricomycetes</taxon>
        <taxon>Agaricomycetidae</taxon>
        <taxon>Agaricales</taxon>
        <taxon>Agaricineae</taxon>
        <taxon>Hymenogastraceae</taxon>
        <taxon>Hebeloma</taxon>
    </lineage>
</organism>
<evidence type="ECO:0000313" key="3">
    <source>
        <dbReference type="Proteomes" id="UP000053424"/>
    </source>
</evidence>